<evidence type="ECO:0000313" key="1">
    <source>
        <dbReference type="Proteomes" id="UP000095287"/>
    </source>
</evidence>
<sequence>MAHRGNNRDSARSRLGALLRTSLTDNTATPCPRYCRGPLTIHDLCSLCQRCAYEWRTCPEGEDSSLQTIFDIGAVRVPSSQDWQDSRCAALTQLFYTSCPPTVLRRSALPLQLRVVRVSHHGIAMVLLMAQNA</sequence>
<protein>
    <submittedName>
        <fullName evidence="2">Nuclear receptor domain-containing protein</fullName>
    </submittedName>
</protein>
<name>A0A1I8AT74_9BILA</name>
<proteinExistence type="predicted"/>
<accession>A0A1I8AT74</accession>
<dbReference type="WBParaSite" id="L893_g8971.t1">
    <property type="protein sequence ID" value="L893_g8971.t1"/>
    <property type="gene ID" value="L893_g8971"/>
</dbReference>
<dbReference type="AlphaFoldDB" id="A0A1I8AT74"/>
<dbReference type="Proteomes" id="UP000095287">
    <property type="component" value="Unplaced"/>
</dbReference>
<evidence type="ECO:0000313" key="2">
    <source>
        <dbReference type="WBParaSite" id="L893_g8971.t1"/>
    </source>
</evidence>
<reference evidence="2" key="1">
    <citation type="submission" date="2016-11" db="UniProtKB">
        <authorList>
            <consortium name="WormBaseParasite"/>
        </authorList>
    </citation>
    <scope>IDENTIFICATION</scope>
</reference>
<keyword evidence="1" id="KW-1185">Reference proteome</keyword>
<organism evidence="1 2">
    <name type="scientific">Steinernema glaseri</name>
    <dbReference type="NCBI Taxonomy" id="37863"/>
    <lineage>
        <taxon>Eukaryota</taxon>
        <taxon>Metazoa</taxon>
        <taxon>Ecdysozoa</taxon>
        <taxon>Nematoda</taxon>
        <taxon>Chromadorea</taxon>
        <taxon>Rhabditida</taxon>
        <taxon>Tylenchina</taxon>
        <taxon>Panagrolaimomorpha</taxon>
        <taxon>Strongyloidoidea</taxon>
        <taxon>Steinernematidae</taxon>
        <taxon>Steinernema</taxon>
    </lineage>
</organism>